<proteinExistence type="predicted"/>
<comment type="caution">
    <text evidence="1">The sequence shown here is derived from an EMBL/GenBank/DDBJ whole genome shotgun (WGS) entry which is preliminary data.</text>
</comment>
<dbReference type="EMBL" id="BARS01017325">
    <property type="protein sequence ID" value="GAF96618.1"/>
    <property type="molecule type" value="Genomic_DNA"/>
</dbReference>
<dbReference type="AlphaFoldDB" id="X0TSS9"/>
<feature type="non-terminal residue" evidence="1">
    <location>
        <position position="46"/>
    </location>
</feature>
<gene>
    <name evidence="1" type="ORF">S01H1_28351</name>
</gene>
<reference evidence="1" key="1">
    <citation type="journal article" date="2014" name="Front. Microbiol.">
        <title>High frequency of phylogenetically diverse reductive dehalogenase-homologous genes in deep subseafloor sedimentary metagenomes.</title>
        <authorList>
            <person name="Kawai M."/>
            <person name="Futagami T."/>
            <person name="Toyoda A."/>
            <person name="Takaki Y."/>
            <person name="Nishi S."/>
            <person name="Hori S."/>
            <person name="Arai W."/>
            <person name="Tsubouchi T."/>
            <person name="Morono Y."/>
            <person name="Uchiyama I."/>
            <person name="Ito T."/>
            <person name="Fujiyama A."/>
            <person name="Inagaki F."/>
            <person name="Takami H."/>
        </authorList>
    </citation>
    <scope>NUCLEOTIDE SEQUENCE</scope>
    <source>
        <strain evidence="1">Expedition CK06-06</strain>
    </source>
</reference>
<accession>X0TSS9</accession>
<name>X0TSS9_9ZZZZ</name>
<protein>
    <submittedName>
        <fullName evidence="1">Uncharacterized protein</fullName>
    </submittedName>
</protein>
<organism evidence="1">
    <name type="scientific">marine sediment metagenome</name>
    <dbReference type="NCBI Taxonomy" id="412755"/>
    <lineage>
        <taxon>unclassified sequences</taxon>
        <taxon>metagenomes</taxon>
        <taxon>ecological metagenomes</taxon>
    </lineage>
</organism>
<sequence length="46" mass="5002">MGAARRHNAKAGSEFMLIIAERINATRKRIGQAFAARDAAFIQAEA</sequence>
<evidence type="ECO:0000313" key="1">
    <source>
        <dbReference type="EMBL" id="GAF96618.1"/>
    </source>
</evidence>